<dbReference type="EMBL" id="JAHRHJ020000011">
    <property type="protein sequence ID" value="KAH9295585.1"/>
    <property type="molecule type" value="Genomic_DNA"/>
</dbReference>
<keyword evidence="2" id="KW-1185">Reference proteome</keyword>
<protein>
    <submittedName>
        <fullName evidence="1">Uncharacterized protein</fullName>
    </submittedName>
</protein>
<reference evidence="1 2" key="1">
    <citation type="journal article" date="2021" name="Nat. Plants">
        <title>The Taxus genome provides insights into paclitaxel biosynthesis.</title>
        <authorList>
            <person name="Xiong X."/>
            <person name="Gou J."/>
            <person name="Liao Q."/>
            <person name="Li Y."/>
            <person name="Zhou Q."/>
            <person name="Bi G."/>
            <person name="Li C."/>
            <person name="Du R."/>
            <person name="Wang X."/>
            <person name="Sun T."/>
            <person name="Guo L."/>
            <person name="Liang H."/>
            <person name="Lu P."/>
            <person name="Wu Y."/>
            <person name="Zhang Z."/>
            <person name="Ro D.K."/>
            <person name="Shang Y."/>
            <person name="Huang S."/>
            <person name="Yan J."/>
        </authorList>
    </citation>
    <scope>NUCLEOTIDE SEQUENCE [LARGE SCALE GENOMIC DNA]</scope>
    <source>
        <strain evidence="1">Ta-2019</strain>
    </source>
</reference>
<sequence length="54" mass="5829">SIQMSSISGTWMGSILALGRKLWQLKVGLAGKLCFKFRNSSSAYISHALASVVQ</sequence>
<name>A0AA38FBA9_TAXCH</name>
<evidence type="ECO:0000313" key="1">
    <source>
        <dbReference type="EMBL" id="KAH9295585.1"/>
    </source>
</evidence>
<dbReference type="Proteomes" id="UP000824469">
    <property type="component" value="Unassembled WGS sequence"/>
</dbReference>
<comment type="caution">
    <text evidence="1">The sequence shown here is derived from an EMBL/GenBank/DDBJ whole genome shotgun (WGS) entry which is preliminary data.</text>
</comment>
<dbReference type="AlphaFoldDB" id="A0AA38FBA9"/>
<accession>A0AA38FBA9</accession>
<evidence type="ECO:0000313" key="2">
    <source>
        <dbReference type="Proteomes" id="UP000824469"/>
    </source>
</evidence>
<gene>
    <name evidence="1" type="ORF">KI387_039173</name>
</gene>
<feature type="non-terminal residue" evidence="1">
    <location>
        <position position="1"/>
    </location>
</feature>
<organism evidence="1 2">
    <name type="scientific">Taxus chinensis</name>
    <name type="common">Chinese yew</name>
    <name type="synonym">Taxus wallichiana var. chinensis</name>
    <dbReference type="NCBI Taxonomy" id="29808"/>
    <lineage>
        <taxon>Eukaryota</taxon>
        <taxon>Viridiplantae</taxon>
        <taxon>Streptophyta</taxon>
        <taxon>Embryophyta</taxon>
        <taxon>Tracheophyta</taxon>
        <taxon>Spermatophyta</taxon>
        <taxon>Pinopsida</taxon>
        <taxon>Pinidae</taxon>
        <taxon>Conifers II</taxon>
        <taxon>Cupressales</taxon>
        <taxon>Taxaceae</taxon>
        <taxon>Taxus</taxon>
    </lineage>
</organism>
<proteinExistence type="predicted"/>
<feature type="non-terminal residue" evidence="1">
    <location>
        <position position="54"/>
    </location>
</feature>